<gene>
    <name evidence="1" type="ORF">J2Z19_005262</name>
</gene>
<evidence type="ECO:0000313" key="2">
    <source>
        <dbReference type="Proteomes" id="UP000823773"/>
    </source>
</evidence>
<keyword evidence="1" id="KW-0238">DNA-binding</keyword>
<name>A0ACC5T322_ENSAD</name>
<proteinExistence type="predicted"/>
<dbReference type="EMBL" id="JAGGJR010000011">
    <property type="protein sequence ID" value="MBP1875526.1"/>
    <property type="molecule type" value="Genomic_DNA"/>
</dbReference>
<protein>
    <submittedName>
        <fullName evidence="1">DNA-binding IclR family transcriptional regulator</fullName>
    </submittedName>
</protein>
<keyword evidence="2" id="KW-1185">Reference proteome</keyword>
<dbReference type="Proteomes" id="UP000823773">
    <property type="component" value="Unassembled WGS sequence"/>
</dbReference>
<reference evidence="1" key="1">
    <citation type="submission" date="2021-03" db="EMBL/GenBank/DDBJ databases">
        <title>Genomic Encyclopedia of Type Strains, Phase IV (KMG-IV): sequencing the most valuable type-strain genomes for metagenomic binning, comparative biology and taxonomic classification.</title>
        <authorList>
            <person name="Goeker M."/>
        </authorList>
    </citation>
    <scope>NUCLEOTIDE SEQUENCE</scope>
    <source>
        <strain evidence="1">DSM 18131</strain>
    </source>
</reference>
<comment type="caution">
    <text evidence="1">The sequence shown here is derived from an EMBL/GenBank/DDBJ whole genome shotgun (WGS) entry which is preliminary data.</text>
</comment>
<evidence type="ECO:0000313" key="1">
    <source>
        <dbReference type="EMBL" id="MBP1875526.1"/>
    </source>
</evidence>
<organism evidence="1 2">
    <name type="scientific">Ensifer adhaerens</name>
    <name type="common">Sinorhizobium morelense</name>
    <dbReference type="NCBI Taxonomy" id="106592"/>
    <lineage>
        <taxon>Bacteria</taxon>
        <taxon>Pseudomonadati</taxon>
        <taxon>Pseudomonadota</taxon>
        <taxon>Alphaproteobacteria</taxon>
        <taxon>Hyphomicrobiales</taxon>
        <taxon>Rhizobiaceae</taxon>
        <taxon>Sinorhizobium/Ensifer group</taxon>
        <taxon>Ensifer</taxon>
    </lineage>
</organism>
<accession>A0ACC5T322</accession>
<sequence>MDPQTRKAKHVPALERGARILDLVARSRSFLSLSDLSRELKIARSSVHTLCHTLINLELLIRRNDQTFQLGPHVMRWSNAFTLQSDVATEFASIWDQETELPGATITLTVLEGAEVVYIAARNSELSNTRIDFRTGMRLPAAFTATGKAFLSHMSDFEVRRLYPEGLPPVRTPRSVQDVDDLLKELQEVRRVGYSCDDEQVAEGIVCFGATVLDSRNRPIAGVAVSLPNEAVNDSIQQKAIANVKRIATQLSHRMGADLHGTVGP</sequence>